<dbReference type="PATRIC" id="fig|442.8.peg.2491"/>
<comment type="caution">
    <text evidence="2">The sequence shown here is derived from an EMBL/GenBank/DDBJ whole genome shotgun (WGS) entry which is preliminary data.</text>
</comment>
<dbReference type="Proteomes" id="UP000075655">
    <property type="component" value="Unassembled WGS sequence"/>
</dbReference>
<dbReference type="AlphaFoldDB" id="A0A149RYN3"/>
<dbReference type="EMBL" id="LHZG01000143">
    <property type="protein sequence ID" value="KXV19555.1"/>
    <property type="molecule type" value="Genomic_DNA"/>
</dbReference>
<proteinExistence type="predicted"/>
<organism evidence="2 3">
    <name type="scientific">Gluconobacter oxydans</name>
    <name type="common">Gluconobacter suboxydans</name>
    <dbReference type="NCBI Taxonomy" id="442"/>
    <lineage>
        <taxon>Bacteria</taxon>
        <taxon>Pseudomonadati</taxon>
        <taxon>Pseudomonadota</taxon>
        <taxon>Alphaproteobacteria</taxon>
        <taxon>Acetobacterales</taxon>
        <taxon>Acetobacteraceae</taxon>
        <taxon>Gluconobacter</taxon>
    </lineage>
</organism>
<reference evidence="2 3" key="1">
    <citation type="submission" date="2015-06" db="EMBL/GenBank/DDBJ databases">
        <title>Improved classification and identification of acetic acid bacteria using matrix-assisted laser desorption/ionization time-of-flight mass spectrometry; Gluconobacter nephelii and Gluconobacter uchimurae are later heterotypic synonyms of Gluconobacter japonicus and Gluconobacter oxydans, respectively.</title>
        <authorList>
            <person name="Li L."/>
            <person name="Cleenwerck I."/>
            <person name="De Vuyst L."/>
            <person name="Vandamme P."/>
        </authorList>
    </citation>
    <scope>NUCLEOTIDE SEQUENCE [LARGE SCALE GENOMIC DNA]</scope>
    <source>
        <strain evidence="2 3">LMG 1676</strain>
    </source>
</reference>
<name>A0A149RYN3_GLUOY</name>
<evidence type="ECO:0000256" key="1">
    <source>
        <dbReference type="SAM" id="MobiDB-lite"/>
    </source>
</evidence>
<accession>A0A149RYN3</accession>
<evidence type="ECO:0000313" key="2">
    <source>
        <dbReference type="EMBL" id="KXV19555.1"/>
    </source>
</evidence>
<protein>
    <submittedName>
        <fullName evidence="2">Uncharacterized protein</fullName>
    </submittedName>
</protein>
<feature type="region of interest" description="Disordered" evidence="1">
    <location>
        <begin position="1"/>
        <end position="36"/>
    </location>
</feature>
<sequence length="98" mass="10634">MQPAGVQFGRCVADPEDRPPALFQDGQQHREAGTGLQRIGDQKVMQATRFEAAAEMVIDGRMPGRQGVSMGMREASTLQASDLLAQSRHGVRCHLCSP</sequence>
<gene>
    <name evidence="2" type="ORF">AD934_04195</name>
</gene>
<evidence type="ECO:0000313" key="3">
    <source>
        <dbReference type="Proteomes" id="UP000075655"/>
    </source>
</evidence>